<reference evidence="2 3" key="1">
    <citation type="journal article" date="2023" name="Nucleic Acids Res.">
        <title>The hologenome of Daphnia magna reveals possible DNA methylation and microbiome-mediated evolution of the host genome.</title>
        <authorList>
            <person name="Chaturvedi A."/>
            <person name="Li X."/>
            <person name="Dhandapani V."/>
            <person name="Marshall H."/>
            <person name="Kissane S."/>
            <person name="Cuenca-Cambronero M."/>
            <person name="Asole G."/>
            <person name="Calvet F."/>
            <person name="Ruiz-Romero M."/>
            <person name="Marangio P."/>
            <person name="Guigo R."/>
            <person name="Rago D."/>
            <person name="Mirbahai L."/>
            <person name="Eastwood N."/>
            <person name="Colbourne J.K."/>
            <person name="Zhou J."/>
            <person name="Mallon E."/>
            <person name="Orsini L."/>
        </authorList>
    </citation>
    <scope>NUCLEOTIDE SEQUENCE [LARGE SCALE GENOMIC DNA]</scope>
    <source>
        <strain evidence="2">LRV0_1</strain>
    </source>
</reference>
<evidence type="ECO:0008006" key="4">
    <source>
        <dbReference type="Google" id="ProtNLM"/>
    </source>
</evidence>
<organism evidence="2 3">
    <name type="scientific">Daphnia magna</name>
    <dbReference type="NCBI Taxonomy" id="35525"/>
    <lineage>
        <taxon>Eukaryota</taxon>
        <taxon>Metazoa</taxon>
        <taxon>Ecdysozoa</taxon>
        <taxon>Arthropoda</taxon>
        <taxon>Crustacea</taxon>
        <taxon>Branchiopoda</taxon>
        <taxon>Diplostraca</taxon>
        <taxon>Cladocera</taxon>
        <taxon>Anomopoda</taxon>
        <taxon>Daphniidae</taxon>
        <taxon>Daphnia</taxon>
    </lineage>
</organism>
<evidence type="ECO:0000313" key="3">
    <source>
        <dbReference type="Proteomes" id="UP001234178"/>
    </source>
</evidence>
<sequence>MSSLKENPVFQFFAKRREKDIVCLVPDCKKPGRTSYHSGNLRAHLKAKHKEQFQLVERLSSNIDDSENSEEDHNVASNSSLAPKRKNFEANSSSISGLGWNITISPENIRDKVEGKAKEIRDQVYSITTDNGANMLKTCRILAQTESTDDDEEEETDIADRLNEEELIRRMKEGQNACEEGGEESMEVRTLLQGVLLCSHSSTRHS</sequence>
<dbReference type="EMBL" id="JAOYFB010000001">
    <property type="protein sequence ID" value="KAK4003810.1"/>
    <property type="molecule type" value="Genomic_DNA"/>
</dbReference>
<feature type="region of interest" description="Disordered" evidence="1">
    <location>
        <begin position="63"/>
        <end position="83"/>
    </location>
</feature>
<gene>
    <name evidence="2" type="ORF">OUZ56_005562</name>
</gene>
<comment type="caution">
    <text evidence="2">The sequence shown here is derived from an EMBL/GenBank/DDBJ whole genome shotgun (WGS) entry which is preliminary data.</text>
</comment>
<name>A0ABQ9YT54_9CRUS</name>
<proteinExistence type="predicted"/>
<protein>
    <recommendedName>
        <fullName evidence="4">BED-type domain-containing protein</fullName>
    </recommendedName>
</protein>
<accession>A0ABQ9YT54</accession>
<dbReference type="Proteomes" id="UP001234178">
    <property type="component" value="Unassembled WGS sequence"/>
</dbReference>
<evidence type="ECO:0000313" key="2">
    <source>
        <dbReference type="EMBL" id="KAK4003810.1"/>
    </source>
</evidence>
<keyword evidence="3" id="KW-1185">Reference proteome</keyword>
<evidence type="ECO:0000256" key="1">
    <source>
        <dbReference type="SAM" id="MobiDB-lite"/>
    </source>
</evidence>